<reference evidence="2" key="1">
    <citation type="submission" date="2020-11" db="EMBL/GenBank/DDBJ databases">
        <title>Isolation and identification of active actinomycetes.</title>
        <authorList>
            <person name="Sun X."/>
        </authorList>
    </citation>
    <scope>NUCLEOTIDE SEQUENCE</scope>
    <source>
        <strain evidence="2">NEAU-A11</strain>
    </source>
</reference>
<comment type="caution">
    <text evidence="2">The sequence shown here is derived from an EMBL/GenBank/DDBJ whole genome shotgun (WGS) entry which is preliminary data.</text>
</comment>
<proteinExistence type="predicted"/>
<keyword evidence="3" id="KW-1185">Reference proteome</keyword>
<keyword evidence="1" id="KW-0732">Signal</keyword>
<dbReference type="EMBL" id="JADQTO010000001">
    <property type="protein sequence ID" value="MBG0560323.1"/>
    <property type="molecule type" value="Genomic_DNA"/>
</dbReference>
<feature type="chain" id="PRO_5038613962" evidence="1">
    <location>
        <begin position="24"/>
        <end position="152"/>
    </location>
</feature>
<dbReference type="AlphaFoldDB" id="A0A931FUK2"/>
<dbReference type="Pfam" id="PF13531">
    <property type="entry name" value="SBP_bac_11"/>
    <property type="match status" value="1"/>
</dbReference>
<dbReference type="Gene3D" id="3.40.190.10">
    <property type="entry name" value="Periplasmic binding protein-like II"/>
    <property type="match status" value="1"/>
</dbReference>
<accession>A0A931FUK2</accession>
<dbReference type="RefSeq" id="WP_196412115.1">
    <property type="nucleotide sequence ID" value="NZ_JADQTO010000001.1"/>
</dbReference>
<dbReference type="Proteomes" id="UP000598146">
    <property type="component" value="Unassembled WGS sequence"/>
</dbReference>
<name>A0A931FUK2_9ACTN</name>
<organism evidence="2 3">
    <name type="scientific">Actinoplanes aureus</name>
    <dbReference type="NCBI Taxonomy" id="2792083"/>
    <lineage>
        <taxon>Bacteria</taxon>
        <taxon>Bacillati</taxon>
        <taxon>Actinomycetota</taxon>
        <taxon>Actinomycetes</taxon>
        <taxon>Micromonosporales</taxon>
        <taxon>Micromonosporaceae</taxon>
        <taxon>Actinoplanes</taxon>
    </lineage>
</organism>
<evidence type="ECO:0000256" key="1">
    <source>
        <dbReference type="SAM" id="SignalP"/>
    </source>
</evidence>
<sequence>MRLAGAVVAAALVLAGCAGPSASGDGTGSDPGSGAPAGVPEGVQQVRVLADESLRPAFDQIEVLFEQQNPSVDVVLAYGEGIDLARQIAGGEPAHVFASDDPSALATVGAAEVFAGGRLGVAALDPAGAPFVTFVNEGDAQRVLTDTGILRP</sequence>
<feature type="signal peptide" evidence="1">
    <location>
        <begin position="1"/>
        <end position="23"/>
    </location>
</feature>
<dbReference type="PROSITE" id="PS51257">
    <property type="entry name" value="PROKAR_LIPOPROTEIN"/>
    <property type="match status" value="1"/>
</dbReference>
<protein>
    <submittedName>
        <fullName evidence="2">Substrate-binding domain-containing protein</fullName>
    </submittedName>
</protein>
<dbReference type="SUPFAM" id="SSF53850">
    <property type="entry name" value="Periplasmic binding protein-like II"/>
    <property type="match status" value="1"/>
</dbReference>
<evidence type="ECO:0000313" key="2">
    <source>
        <dbReference type="EMBL" id="MBG0560323.1"/>
    </source>
</evidence>
<gene>
    <name evidence="2" type="ORF">I4J89_02430</name>
</gene>
<evidence type="ECO:0000313" key="3">
    <source>
        <dbReference type="Proteomes" id="UP000598146"/>
    </source>
</evidence>